<proteinExistence type="predicted"/>
<dbReference type="Proteomes" id="UP000184275">
    <property type="component" value="Unassembled WGS sequence"/>
</dbReference>
<evidence type="ECO:0000313" key="2">
    <source>
        <dbReference type="EMBL" id="SHK44464.1"/>
    </source>
</evidence>
<dbReference type="InterPro" id="IPR035965">
    <property type="entry name" value="PAS-like_dom_sf"/>
</dbReference>
<feature type="domain" description="PAS" evidence="1">
    <location>
        <begin position="59"/>
        <end position="101"/>
    </location>
</feature>
<dbReference type="RefSeq" id="WP_073303078.1">
    <property type="nucleotide sequence ID" value="NZ_FRAW01000006.1"/>
</dbReference>
<dbReference type="InterPro" id="IPR013655">
    <property type="entry name" value="PAS_fold_3"/>
</dbReference>
<protein>
    <submittedName>
        <fullName evidence="2">PAS fold-containing protein</fullName>
    </submittedName>
</protein>
<name>A0A1M6SI45_9BACT</name>
<dbReference type="AlphaFoldDB" id="A0A1M6SI45"/>
<dbReference type="Pfam" id="PF08447">
    <property type="entry name" value="PAS_3"/>
    <property type="match status" value="1"/>
</dbReference>
<reference evidence="3" key="1">
    <citation type="submission" date="2016-11" db="EMBL/GenBank/DDBJ databases">
        <authorList>
            <person name="Varghese N."/>
            <person name="Submissions S."/>
        </authorList>
    </citation>
    <scope>NUCLEOTIDE SEQUENCE [LARGE SCALE GENOMIC DNA]</scope>
    <source>
        <strain evidence="3">UWOS</strain>
    </source>
</reference>
<gene>
    <name evidence="2" type="ORF">SAMN05720469_10667</name>
</gene>
<sequence>MFDNYPLILALLFFVAVIFLLLQIVSLKDRLQLVRQIDQKTKSLLAILSLKDLQSLSASAALLQIFGISDEELKKHNFKEFIHPDDAKLLNTVITNSLGDEKKYAGKSIENLRIRLRDARYGWQWYELFGFFTSFRAKAIFCCSFFPINEQIRIHEELIEHKRLMNILLNNSWAIVWKMDCLSRRLTLLTPVSKERFGIDDFPAGPIISNVDVFTPESLSKIRQELNERIASLADSGKECDSPQRSVITVQNKDGSRVDLEICSTLEKNDIGFYTLYGVSQLLSKK</sequence>
<organism evidence="2 3">
    <name type="scientific">Fibrobacter intestinalis</name>
    <dbReference type="NCBI Taxonomy" id="28122"/>
    <lineage>
        <taxon>Bacteria</taxon>
        <taxon>Pseudomonadati</taxon>
        <taxon>Fibrobacterota</taxon>
        <taxon>Fibrobacteria</taxon>
        <taxon>Fibrobacterales</taxon>
        <taxon>Fibrobacteraceae</taxon>
        <taxon>Fibrobacter</taxon>
    </lineage>
</organism>
<dbReference type="PROSITE" id="PS50112">
    <property type="entry name" value="PAS"/>
    <property type="match status" value="1"/>
</dbReference>
<accession>A0A1M6SI45</accession>
<dbReference type="Gene3D" id="3.30.450.20">
    <property type="entry name" value="PAS domain"/>
    <property type="match status" value="1"/>
</dbReference>
<evidence type="ECO:0000259" key="1">
    <source>
        <dbReference type="PROSITE" id="PS50112"/>
    </source>
</evidence>
<dbReference type="EMBL" id="FRAW01000006">
    <property type="protein sequence ID" value="SHK44464.1"/>
    <property type="molecule type" value="Genomic_DNA"/>
</dbReference>
<evidence type="ECO:0000313" key="3">
    <source>
        <dbReference type="Proteomes" id="UP000184275"/>
    </source>
</evidence>
<dbReference type="SUPFAM" id="SSF55785">
    <property type="entry name" value="PYP-like sensor domain (PAS domain)"/>
    <property type="match status" value="1"/>
</dbReference>
<keyword evidence="3" id="KW-1185">Reference proteome</keyword>
<dbReference type="InterPro" id="IPR000014">
    <property type="entry name" value="PAS"/>
</dbReference>
<dbReference type="CDD" id="cd00130">
    <property type="entry name" value="PAS"/>
    <property type="match status" value="1"/>
</dbReference>